<keyword evidence="4" id="KW-1185">Reference proteome</keyword>
<keyword evidence="3" id="KW-0436">Ligase</keyword>
<dbReference type="SUPFAM" id="SSF55681">
    <property type="entry name" value="Class II aaRS and biotin synthetases"/>
    <property type="match status" value="1"/>
</dbReference>
<proteinExistence type="predicted"/>
<sequence>MSEEAFGSGPVALVQDGRPRAGRADMELVHSGLASLARGARGELNVARPAPTAAFSRRDSMLDGHPVAQAWLESKGFAPIIRPVGGHLAVYGPGDLVIHLWAPHPEARSHIRHRFRLFGEALARSLQGLGVDAQVGPVPGEYCTGEFSVNDSGRTKLAGTGQRITKHGYLFSAVVMVEDASPARSVLGEAYGMLGLDFREESVGCVADSAPGATVGDLREAVVDELSRILPLGSNSALPSDFPDRYREAEPAAGRLAAASGGRNAP</sequence>
<reference evidence="3 4" key="1">
    <citation type="submission" date="2022-03" db="EMBL/GenBank/DDBJ databases">
        <title>Sinomonas sp. isolated from a soil.</title>
        <authorList>
            <person name="Han J."/>
            <person name="Kim D.-U."/>
        </authorList>
    </citation>
    <scope>NUCLEOTIDE SEQUENCE [LARGE SCALE GENOMIC DNA]</scope>
    <source>
        <strain evidence="3 4">5-5</strain>
    </source>
</reference>
<name>A0ABS9U7U1_9MICC</name>
<evidence type="ECO:0000259" key="2">
    <source>
        <dbReference type="PROSITE" id="PS51733"/>
    </source>
</evidence>
<evidence type="ECO:0000256" key="1">
    <source>
        <dbReference type="SAM" id="MobiDB-lite"/>
    </source>
</evidence>
<gene>
    <name evidence="3" type="ORF">L0M17_22010</name>
</gene>
<dbReference type="Gene3D" id="3.30.930.10">
    <property type="entry name" value="Bira Bifunctional Protein, Domain 2"/>
    <property type="match status" value="1"/>
</dbReference>
<evidence type="ECO:0000313" key="4">
    <source>
        <dbReference type="Proteomes" id="UP001202922"/>
    </source>
</evidence>
<dbReference type="RefSeq" id="WP_241056784.1">
    <property type="nucleotide sequence ID" value="NZ_JAKZBV010000003.1"/>
</dbReference>
<dbReference type="GO" id="GO:0016874">
    <property type="term" value="F:ligase activity"/>
    <property type="evidence" value="ECO:0007669"/>
    <property type="project" value="UniProtKB-KW"/>
</dbReference>
<feature type="domain" description="BPL/LPL catalytic" evidence="2">
    <location>
        <begin position="38"/>
        <end position="234"/>
    </location>
</feature>
<dbReference type="PROSITE" id="PS51733">
    <property type="entry name" value="BPL_LPL_CATALYTIC"/>
    <property type="match status" value="1"/>
</dbReference>
<protein>
    <submittedName>
        <fullName evidence="3">Lipoate--protein ligase family protein</fullName>
    </submittedName>
</protein>
<dbReference type="InterPro" id="IPR004143">
    <property type="entry name" value="BPL_LPL_catalytic"/>
</dbReference>
<comment type="caution">
    <text evidence="3">The sequence shown here is derived from an EMBL/GenBank/DDBJ whole genome shotgun (WGS) entry which is preliminary data.</text>
</comment>
<feature type="compositionally biased region" description="Low complexity" evidence="1">
    <location>
        <begin position="251"/>
        <end position="266"/>
    </location>
</feature>
<accession>A0ABS9U7U1</accession>
<dbReference type="Pfam" id="PF21948">
    <property type="entry name" value="LplA-B_cat"/>
    <property type="match status" value="1"/>
</dbReference>
<dbReference type="EMBL" id="JAKZBV010000003">
    <property type="protein sequence ID" value="MCH6472601.1"/>
    <property type="molecule type" value="Genomic_DNA"/>
</dbReference>
<dbReference type="InterPro" id="IPR045864">
    <property type="entry name" value="aa-tRNA-synth_II/BPL/LPL"/>
</dbReference>
<evidence type="ECO:0000313" key="3">
    <source>
        <dbReference type="EMBL" id="MCH6472601.1"/>
    </source>
</evidence>
<dbReference type="Proteomes" id="UP001202922">
    <property type="component" value="Unassembled WGS sequence"/>
</dbReference>
<feature type="region of interest" description="Disordered" evidence="1">
    <location>
        <begin position="237"/>
        <end position="266"/>
    </location>
</feature>
<organism evidence="3 4">
    <name type="scientific">Sinomonas terrae</name>
    <dbReference type="NCBI Taxonomy" id="2908838"/>
    <lineage>
        <taxon>Bacteria</taxon>
        <taxon>Bacillati</taxon>
        <taxon>Actinomycetota</taxon>
        <taxon>Actinomycetes</taxon>
        <taxon>Micrococcales</taxon>
        <taxon>Micrococcaceae</taxon>
        <taxon>Sinomonas</taxon>
    </lineage>
</organism>